<keyword evidence="7" id="KW-0732">Signal</keyword>
<comment type="catalytic activity">
    <reaction evidence="17 19">
        <text>L-threonyl-[protein] + ATP = O-phospho-L-threonyl-[protein] + ADP + H(+)</text>
        <dbReference type="Rhea" id="RHEA:46608"/>
        <dbReference type="Rhea" id="RHEA-COMP:11060"/>
        <dbReference type="Rhea" id="RHEA-COMP:11605"/>
        <dbReference type="ChEBI" id="CHEBI:15378"/>
        <dbReference type="ChEBI" id="CHEBI:30013"/>
        <dbReference type="ChEBI" id="CHEBI:30616"/>
        <dbReference type="ChEBI" id="CHEBI:61977"/>
        <dbReference type="ChEBI" id="CHEBI:456216"/>
        <dbReference type="EC" id="2.7.11.1"/>
    </reaction>
</comment>
<dbReference type="Gene3D" id="2.90.10.10">
    <property type="entry name" value="Bulb-type lectin domain"/>
    <property type="match status" value="1"/>
</dbReference>
<sequence length="861" mass="96222">MSRLLEDTKVVIPPGREKKIKDNFSSCNSSCFPCYVASFSKTEAFSTMASTSLCILRNSGKFHALLFFLLFRSLSLCLSATTTDTLLPGQDISGNKTLVSPKQVFELGFFSTGGSSSVNYYVGIWFLDDPYQKPIWVANRDNPMLDSSAVLTIRSDGNLVITDKRQIPMLVNNDMLAPSNSTHATLLDSGNFVLVEGESQTVVWESFFYPCDTLLPGMRLGWFNLRTDKLRKQFLVSWRTPSVPSTGSFALGIDSNNQTAIRVWHFNFSREIGYWDSWRLRFLFNSSLDDYNFSYVTGRDEIYFTFANRRNDSVSWFVMAPSGEIQAFTMIGKEISMMYSPICESTSSSSATDCFLEQPVSCGNGNNFSKIEGVMPNPTVFNDSVRLGISDCSIMCRTNCSCTGFASYRDDGTGCVFHYEETSSILDRIGQGNATVYIRGNATKTADQNPSRSGSWNKRLLWLIGIIPAAILVISVAICIPRGKYSTCLAAWKENWTNKNRSLELFLRQLGSARGQSNDTSRLDSVRKRVHELPILSFSSVATSTNNFSPANKLGEGGFGPVYKGVLLGHEFAVKRLSRKSGQGIEELKNEVQLISNLQHRNLVKLLGCCIEREEKILIYEYMANKSLDSFLFDPNKKQLLDWRKRVSIIEGIAQGLLYLHKYSRLRIIHRDLKTSNILLDDDMNPKISDFGMARIFGENEARARTNKVVGTYGYMSPEYAVHGLFSTKSDIFSFGVVMLEIISGQRNRTLANLDHSLNLLGYAWELWNSNQGIALIDPVVADTSSSSGLLLCLHIALLCVQERAEDRPSVSDIVTALSNENADLPPPKKPAFSANIDYCNSLQQQDLLTNDISYSVIEAR</sequence>
<dbReference type="SUPFAM" id="SSF56112">
    <property type="entry name" value="Protein kinase-like (PK-like)"/>
    <property type="match status" value="1"/>
</dbReference>
<dbReference type="GO" id="GO:0030246">
    <property type="term" value="F:carbohydrate binding"/>
    <property type="evidence" value="ECO:0007669"/>
    <property type="project" value="UniProtKB-KW"/>
</dbReference>
<comment type="catalytic activity">
    <reaction evidence="18 19">
        <text>L-seryl-[protein] + ATP = O-phospho-L-seryl-[protein] + ADP + H(+)</text>
        <dbReference type="Rhea" id="RHEA:17989"/>
        <dbReference type="Rhea" id="RHEA-COMP:9863"/>
        <dbReference type="Rhea" id="RHEA-COMP:11604"/>
        <dbReference type="ChEBI" id="CHEBI:15378"/>
        <dbReference type="ChEBI" id="CHEBI:29999"/>
        <dbReference type="ChEBI" id="CHEBI:30616"/>
        <dbReference type="ChEBI" id="CHEBI:83421"/>
        <dbReference type="ChEBI" id="CHEBI:456216"/>
        <dbReference type="EC" id="2.7.11.1"/>
    </reaction>
</comment>
<dbReference type="Gene3D" id="3.30.200.20">
    <property type="entry name" value="Phosphorylase Kinase, domain 1"/>
    <property type="match status" value="1"/>
</dbReference>
<keyword evidence="13" id="KW-0472">Membrane</keyword>
<keyword evidence="12" id="KW-1133">Transmembrane helix</keyword>
<comment type="caution">
    <text evidence="23">The sequence shown here is derived from an EMBL/GenBank/DDBJ whole genome shotgun (WGS) entry which is preliminary data.</text>
</comment>
<evidence type="ECO:0000259" key="20">
    <source>
        <dbReference type="PROSITE" id="PS50011"/>
    </source>
</evidence>
<keyword evidence="2" id="KW-1003">Cell membrane</keyword>
<keyword evidence="6" id="KW-0812">Transmembrane</keyword>
<dbReference type="InterPro" id="IPR001480">
    <property type="entry name" value="Bulb-type_lectin_dom"/>
</dbReference>
<dbReference type="Pfam" id="PF01453">
    <property type="entry name" value="B_lectin"/>
    <property type="match status" value="1"/>
</dbReference>
<evidence type="ECO:0000256" key="5">
    <source>
        <dbReference type="ARBA" id="ARBA00022679"/>
    </source>
</evidence>
<keyword evidence="3 19" id="KW-0723">Serine/threonine-protein kinase</keyword>
<keyword evidence="14" id="KW-1015">Disulfide bond</keyword>
<dbReference type="PROSITE" id="PS00108">
    <property type="entry name" value="PROTEIN_KINASE_ST"/>
    <property type="match status" value="1"/>
</dbReference>
<dbReference type="InterPro" id="IPR008271">
    <property type="entry name" value="Ser/Thr_kinase_AS"/>
</dbReference>
<keyword evidence="24" id="KW-1185">Reference proteome</keyword>
<keyword evidence="5 19" id="KW-0808">Transferase</keyword>
<comment type="subcellular location">
    <subcellularLocation>
        <location evidence="1">Cell membrane</location>
        <topology evidence="1">Single-pass type I membrane protein</topology>
    </subcellularLocation>
</comment>
<dbReference type="Pfam" id="PF08276">
    <property type="entry name" value="PAN_2"/>
    <property type="match status" value="1"/>
</dbReference>
<dbReference type="InterPro" id="IPR024171">
    <property type="entry name" value="SRK-like_kinase"/>
</dbReference>
<evidence type="ECO:0000256" key="11">
    <source>
        <dbReference type="ARBA" id="ARBA00022840"/>
    </source>
</evidence>
<dbReference type="FunFam" id="1.10.510.10:FF:000060">
    <property type="entry name" value="G-type lectin S-receptor-like serine/threonine-protein kinase"/>
    <property type="match status" value="1"/>
</dbReference>
<dbReference type="GO" id="GO:0005886">
    <property type="term" value="C:plasma membrane"/>
    <property type="evidence" value="ECO:0007669"/>
    <property type="project" value="UniProtKB-SubCell"/>
</dbReference>
<evidence type="ECO:0000259" key="22">
    <source>
        <dbReference type="PROSITE" id="PS50948"/>
    </source>
</evidence>
<evidence type="ECO:0000256" key="6">
    <source>
        <dbReference type="ARBA" id="ARBA00022692"/>
    </source>
</evidence>
<dbReference type="InterPro" id="IPR011009">
    <property type="entry name" value="Kinase-like_dom_sf"/>
</dbReference>
<evidence type="ECO:0000256" key="7">
    <source>
        <dbReference type="ARBA" id="ARBA00022729"/>
    </source>
</evidence>
<dbReference type="SUPFAM" id="SSF51110">
    <property type="entry name" value="alpha-D-mannose-specific plant lectins"/>
    <property type="match status" value="1"/>
</dbReference>
<evidence type="ECO:0000313" key="24">
    <source>
        <dbReference type="Proteomes" id="UP001634007"/>
    </source>
</evidence>
<keyword evidence="4" id="KW-0597">Phosphoprotein</keyword>
<comment type="similarity">
    <text evidence="19">Belongs to the protein kinase superfamily. Ser/Thr protein kinase family.</text>
</comment>
<reference evidence="23 24" key="1">
    <citation type="submission" date="2024-11" db="EMBL/GenBank/DDBJ databases">
        <title>Chromosome-level genome assembly of Eucalyptus globulus Labill. provides insights into its genome evolution.</title>
        <authorList>
            <person name="Li X."/>
        </authorList>
    </citation>
    <scope>NUCLEOTIDE SEQUENCE [LARGE SCALE GENOMIC DNA]</scope>
    <source>
        <strain evidence="23">CL2024</strain>
        <tissue evidence="23">Fresh tender leaves</tissue>
    </source>
</reference>
<dbReference type="GO" id="GO:0005524">
    <property type="term" value="F:ATP binding"/>
    <property type="evidence" value="ECO:0007669"/>
    <property type="project" value="UniProtKB-KW"/>
</dbReference>
<dbReference type="PIRSF" id="PIRSF000641">
    <property type="entry name" value="SRK"/>
    <property type="match status" value="1"/>
</dbReference>
<evidence type="ECO:0000256" key="17">
    <source>
        <dbReference type="ARBA" id="ARBA00047899"/>
    </source>
</evidence>
<keyword evidence="11 19" id="KW-0067">ATP-binding</keyword>
<dbReference type="Gene3D" id="1.10.510.10">
    <property type="entry name" value="Transferase(Phosphotransferase) domain 1"/>
    <property type="match status" value="1"/>
</dbReference>
<dbReference type="InterPro" id="IPR000719">
    <property type="entry name" value="Prot_kinase_dom"/>
</dbReference>
<dbReference type="SMART" id="SM00108">
    <property type="entry name" value="B_lectin"/>
    <property type="match status" value="1"/>
</dbReference>
<organism evidence="23 24">
    <name type="scientific">Eucalyptus globulus</name>
    <name type="common">Tasmanian blue gum</name>
    <dbReference type="NCBI Taxonomy" id="34317"/>
    <lineage>
        <taxon>Eukaryota</taxon>
        <taxon>Viridiplantae</taxon>
        <taxon>Streptophyta</taxon>
        <taxon>Embryophyta</taxon>
        <taxon>Tracheophyta</taxon>
        <taxon>Spermatophyta</taxon>
        <taxon>Magnoliopsida</taxon>
        <taxon>eudicotyledons</taxon>
        <taxon>Gunneridae</taxon>
        <taxon>Pentapetalae</taxon>
        <taxon>rosids</taxon>
        <taxon>malvids</taxon>
        <taxon>Myrtales</taxon>
        <taxon>Myrtaceae</taxon>
        <taxon>Myrtoideae</taxon>
        <taxon>Eucalypteae</taxon>
        <taxon>Eucalyptus</taxon>
    </lineage>
</organism>
<dbReference type="FunFam" id="3.30.200.20:FF:000195">
    <property type="entry name" value="G-type lectin S-receptor-like serine/threonine-protein kinase"/>
    <property type="match status" value="1"/>
</dbReference>
<dbReference type="InterPro" id="IPR001245">
    <property type="entry name" value="Ser-Thr/Tyr_kinase_cat_dom"/>
</dbReference>
<dbReference type="EC" id="2.7.11.1" evidence="19"/>
<feature type="domain" description="Bulb-type lectin" evidence="21">
    <location>
        <begin position="83"/>
        <end position="207"/>
    </location>
</feature>
<keyword evidence="16" id="KW-0325">Glycoprotein</keyword>
<dbReference type="Proteomes" id="UP001634007">
    <property type="component" value="Unassembled WGS sequence"/>
</dbReference>
<evidence type="ECO:0000256" key="1">
    <source>
        <dbReference type="ARBA" id="ARBA00004251"/>
    </source>
</evidence>
<accession>A0ABD3LA39</accession>
<evidence type="ECO:0000256" key="15">
    <source>
        <dbReference type="ARBA" id="ARBA00023170"/>
    </source>
</evidence>
<protein>
    <recommendedName>
        <fullName evidence="19">Receptor-like serine/threonine-protein kinase</fullName>
        <ecNumber evidence="19">2.7.11.1</ecNumber>
    </recommendedName>
</protein>
<dbReference type="PROSITE" id="PS50927">
    <property type="entry name" value="BULB_LECTIN"/>
    <property type="match status" value="1"/>
</dbReference>
<dbReference type="CDD" id="cd00028">
    <property type="entry name" value="B_lectin"/>
    <property type="match status" value="1"/>
</dbReference>
<evidence type="ECO:0000313" key="23">
    <source>
        <dbReference type="EMBL" id="KAL3745095.1"/>
    </source>
</evidence>
<gene>
    <name evidence="23" type="ORF">ACJRO7_014234</name>
</gene>
<dbReference type="PANTHER" id="PTHR27002:SF944">
    <property type="entry name" value="G-TYPE LECTIN S-RECEPTOR-LIKE SERINE_THREONINE-PROTEIN KINASE CES101"/>
    <property type="match status" value="1"/>
</dbReference>
<evidence type="ECO:0000256" key="14">
    <source>
        <dbReference type="ARBA" id="ARBA00023157"/>
    </source>
</evidence>
<dbReference type="InterPro" id="IPR003609">
    <property type="entry name" value="Pan_app"/>
</dbReference>
<proteinExistence type="inferred from homology"/>
<evidence type="ECO:0000256" key="19">
    <source>
        <dbReference type="PIRNR" id="PIRNR000641"/>
    </source>
</evidence>
<keyword evidence="8" id="KW-0430">Lectin</keyword>
<dbReference type="FunFam" id="2.90.10.10:FF:000009">
    <property type="entry name" value="Receptor-like serine/threonine-protein kinase SD1-8"/>
    <property type="match status" value="1"/>
</dbReference>
<dbReference type="Pfam" id="PF07714">
    <property type="entry name" value="PK_Tyr_Ser-Thr"/>
    <property type="match status" value="1"/>
</dbReference>
<evidence type="ECO:0000256" key="2">
    <source>
        <dbReference type="ARBA" id="ARBA00022475"/>
    </source>
</evidence>
<dbReference type="PROSITE" id="PS50011">
    <property type="entry name" value="PROTEIN_KINASE_DOM"/>
    <property type="match status" value="1"/>
</dbReference>
<dbReference type="SMART" id="SM00220">
    <property type="entry name" value="S_TKc"/>
    <property type="match status" value="1"/>
</dbReference>
<keyword evidence="9 19" id="KW-0547">Nucleotide-binding</keyword>
<evidence type="ECO:0000256" key="16">
    <source>
        <dbReference type="ARBA" id="ARBA00023180"/>
    </source>
</evidence>
<feature type="domain" description="Apple" evidence="22">
    <location>
        <begin position="362"/>
        <end position="442"/>
    </location>
</feature>
<keyword evidence="10 19" id="KW-0418">Kinase</keyword>
<evidence type="ECO:0000256" key="12">
    <source>
        <dbReference type="ARBA" id="ARBA00022989"/>
    </source>
</evidence>
<evidence type="ECO:0000256" key="13">
    <source>
        <dbReference type="ARBA" id="ARBA00023136"/>
    </source>
</evidence>
<dbReference type="EMBL" id="JBJKBG010000003">
    <property type="protein sequence ID" value="KAL3745095.1"/>
    <property type="molecule type" value="Genomic_DNA"/>
</dbReference>
<dbReference type="PANTHER" id="PTHR27002">
    <property type="entry name" value="RECEPTOR-LIKE SERINE/THREONINE-PROTEIN KINASE SD1-8"/>
    <property type="match status" value="1"/>
</dbReference>
<evidence type="ECO:0000256" key="3">
    <source>
        <dbReference type="ARBA" id="ARBA00022527"/>
    </source>
</evidence>
<evidence type="ECO:0000256" key="10">
    <source>
        <dbReference type="ARBA" id="ARBA00022777"/>
    </source>
</evidence>
<feature type="domain" description="Protein kinase" evidence="20">
    <location>
        <begin position="548"/>
        <end position="833"/>
    </location>
</feature>
<evidence type="ECO:0000256" key="9">
    <source>
        <dbReference type="ARBA" id="ARBA00022741"/>
    </source>
</evidence>
<evidence type="ECO:0000256" key="8">
    <source>
        <dbReference type="ARBA" id="ARBA00022734"/>
    </source>
</evidence>
<name>A0ABD3LA39_EUCGL</name>
<dbReference type="SMART" id="SM00473">
    <property type="entry name" value="PAN_AP"/>
    <property type="match status" value="1"/>
</dbReference>
<keyword evidence="15" id="KW-0675">Receptor</keyword>
<evidence type="ECO:0000256" key="18">
    <source>
        <dbReference type="ARBA" id="ARBA00048679"/>
    </source>
</evidence>
<dbReference type="InterPro" id="IPR036426">
    <property type="entry name" value="Bulb-type_lectin_dom_sf"/>
</dbReference>
<dbReference type="PROSITE" id="PS50948">
    <property type="entry name" value="PAN"/>
    <property type="match status" value="1"/>
</dbReference>
<dbReference type="GO" id="GO:0004674">
    <property type="term" value="F:protein serine/threonine kinase activity"/>
    <property type="evidence" value="ECO:0007669"/>
    <property type="project" value="UniProtKB-KW"/>
</dbReference>
<evidence type="ECO:0000259" key="21">
    <source>
        <dbReference type="PROSITE" id="PS50927"/>
    </source>
</evidence>
<evidence type="ECO:0000256" key="4">
    <source>
        <dbReference type="ARBA" id="ARBA00022553"/>
    </source>
</evidence>
<dbReference type="AlphaFoldDB" id="A0ABD3LA39"/>